<protein>
    <recommendedName>
        <fullName evidence="6">Alcohol dehydrogenase-like C-terminal domain-containing protein</fullName>
    </recommendedName>
</protein>
<comment type="similarity">
    <text evidence="2">Belongs to the zinc-containing alcohol dehydrogenase family.</text>
</comment>
<reference evidence="7" key="1">
    <citation type="submission" date="2021-02" db="EMBL/GenBank/DDBJ databases">
        <authorList>
            <person name="Nowell W R."/>
        </authorList>
    </citation>
    <scope>NUCLEOTIDE SEQUENCE</scope>
</reference>
<accession>A0A820BDS2</accession>
<evidence type="ECO:0000256" key="1">
    <source>
        <dbReference type="ARBA" id="ARBA00001947"/>
    </source>
</evidence>
<dbReference type="AlphaFoldDB" id="A0A820BDS2"/>
<comment type="caution">
    <text evidence="7">The sequence shown here is derived from an EMBL/GenBank/DDBJ whole genome shotgun (WGS) entry which is preliminary data.</text>
</comment>
<evidence type="ECO:0000313" key="8">
    <source>
        <dbReference type="Proteomes" id="UP000663836"/>
    </source>
</evidence>
<dbReference type="Proteomes" id="UP000663836">
    <property type="component" value="Unassembled WGS sequence"/>
</dbReference>
<dbReference type="GO" id="GO:0034079">
    <property type="term" value="P:butanediol biosynthetic process"/>
    <property type="evidence" value="ECO:0007669"/>
    <property type="project" value="TreeGrafter"/>
</dbReference>
<keyword evidence="5" id="KW-0560">Oxidoreductase</keyword>
<gene>
    <name evidence="7" type="ORF">JBS370_LOCUS36019</name>
</gene>
<evidence type="ECO:0000256" key="4">
    <source>
        <dbReference type="ARBA" id="ARBA00022833"/>
    </source>
</evidence>
<evidence type="ECO:0000313" key="7">
    <source>
        <dbReference type="EMBL" id="CAF4190927.1"/>
    </source>
</evidence>
<evidence type="ECO:0000256" key="3">
    <source>
        <dbReference type="ARBA" id="ARBA00022723"/>
    </source>
</evidence>
<dbReference type="InterPro" id="IPR013149">
    <property type="entry name" value="ADH-like_C"/>
</dbReference>
<dbReference type="InterPro" id="IPR036291">
    <property type="entry name" value="NAD(P)-bd_dom_sf"/>
</dbReference>
<dbReference type="PANTHER" id="PTHR43161:SF23">
    <property type="entry name" value="(R,R)-BUTANEDIOL DEHYDROGENASE-RELATED"/>
    <property type="match status" value="1"/>
</dbReference>
<keyword evidence="3" id="KW-0479">Metal-binding</keyword>
<evidence type="ECO:0000256" key="2">
    <source>
        <dbReference type="ARBA" id="ARBA00008072"/>
    </source>
</evidence>
<comment type="cofactor">
    <cofactor evidence="1">
        <name>Zn(2+)</name>
        <dbReference type="ChEBI" id="CHEBI:29105"/>
    </cofactor>
</comment>
<dbReference type="GO" id="GO:0046872">
    <property type="term" value="F:metal ion binding"/>
    <property type="evidence" value="ECO:0007669"/>
    <property type="project" value="UniProtKB-KW"/>
</dbReference>
<dbReference type="EMBL" id="CAJOBD010013469">
    <property type="protein sequence ID" value="CAF4190927.1"/>
    <property type="molecule type" value="Genomic_DNA"/>
</dbReference>
<dbReference type="SUPFAM" id="SSF51735">
    <property type="entry name" value="NAD(P)-binding Rossmann-fold domains"/>
    <property type="match status" value="1"/>
</dbReference>
<sequence>MASETCVIFGAGPIGLLCLQAAIAAGTGRIIVVSISEKRLEKARELGATLLINGKEENISQQIKTYTDGLGVDVYFDAAGVQSTFTTGIASLKNGGRAILVALFEKPIILNATDLVMREITVKGVICYRHIFPEVIKLIDSKQMDVERLITKKIKLDNIVKDGFETLAYDHSEIKILVDISSN</sequence>
<organism evidence="7 8">
    <name type="scientific">Rotaria sordida</name>
    <dbReference type="NCBI Taxonomy" id="392033"/>
    <lineage>
        <taxon>Eukaryota</taxon>
        <taxon>Metazoa</taxon>
        <taxon>Spiralia</taxon>
        <taxon>Gnathifera</taxon>
        <taxon>Rotifera</taxon>
        <taxon>Eurotatoria</taxon>
        <taxon>Bdelloidea</taxon>
        <taxon>Philodinida</taxon>
        <taxon>Philodinidae</taxon>
        <taxon>Rotaria</taxon>
    </lineage>
</organism>
<dbReference type="PANTHER" id="PTHR43161">
    <property type="entry name" value="SORBITOL DEHYDROGENASE"/>
    <property type="match status" value="1"/>
</dbReference>
<dbReference type="GO" id="GO:0000721">
    <property type="term" value="F:(R,R)-butanediol dehydrogenase activity"/>
    <property type="evidence" value="ECO:0007669"/>
    <property type="project" value="TreeGrafter"/>
</dbReference>
<dbReference type="GO" id="GO:0005737">
    <property type="term" value="C:cytoplasm"/>
    <property type="evidence" value="ECO:0007669"/>
    <property type="project" value="TreeGrafter"/>
</dbReference>
<name>A0A820BDS2_9BILA</name>
<dbReference type="Pfam" id="PF00107">
    <property type="entry name" value="ADH_zinc_N"/>
    <property type="match status" value="1"/>
</dbReference>
<evidence type="ECO:0000259" key="6">
    <source>
        <dbReference type="Pfam" id="PF00107"/>
    </source>
</evidence>
<evidence type="ECO:0000256" key="5">
    <source>
        <dbReference type="ARBA" id="ARBA00023002"/>
    </source>
</evidence>
<proteinExistence type="inferred from homology"/>
<dbReference type="Gene3D" id="3.40.50.720">
    <property type="entry name" value="NAD(P)-binding Rossmann-like Domain"/>
    <property type="match status" value="1"/>
</dbReference>
<feature type="domain" description="Alcohol dehydrogenase-like C-terminal" evidence="6">
    <location>
        <begin position="13"/>
        <end position="140"/>
    </location>
</feature>
<keyword evidence="4" id="KW-0862">Zinc</keyword>
<dbReference type="Gene3D" id="3.90.180.10">
    <property type="entry name" value="Medium-chain alcohol dehydrogenases, catalytic domain"/>
    <property type="match status" value="1"/>
</dbReference>